<keyword evidence="3 5" id="KW-1133">Transmembrane helix</keyword>
<feature type="transmembrane region" description="Helical" evidence="5">
    <location>
        <begin position="277"/>
        <end position="297"/>
    </location>
</feature>
<comment type="caution">
    <text evidence="7">The sequence shown here is derived from an EMBL/GenBank/DDBJ whole genome shotgun (WGS) entry which is preliminary data.</text>
</comment>
<feature type="transmembrane region" description="Helical" evidence="5">
    <location>
        <begin position="111"/>
        <end position="132"/>
    </location>
</feature>
<dbReference type="PANTHER" id="PTHR11360">
    <property type="entry name" value="MONOCARBOXYLATE TRANSPORTER"/>
    <property type="match status" value="1"/>
</dbReference>
<dbReference type="Gene3D" id="1.20.1250.20">
    <property type="entry name" value="MFS general substrate transporter like domains"/>
    <property type="match status" value="2"/>
</dbReference>
<feature type="transmembrane region" description="Helical" evidence="5">
    <location>
        <begin position="395"/>
        <end position="417"/>
    </location>
</feature>
<comment type="subcellular location">
    <subcellularLocation>
        <location evidence="1">Cell membrane</location>
        <topology evidence="1">Multi-pass membrane protein</topology>
    </subcellularLocation>
</comment>
<reference evidence="7 8" key="1">
    <citation type="submission" date="2018-11" db="EMBL/GenBank/DDBJ databases">
        <title>YIM 102482-1 draft genome.</title>
        <authorList>
            <person name="Li G."/>
            <person name="Jiang Y."/>
        </authorList>
    </citation>
    <scope>NUCLEOTIDE SEQUENCE [LARGE SCALE GENOMIC DNA]</scope>
    <source>
        <strain evidence="7 8">YIM 102482-1</strain>
    </source>
</reference>
<dbReference type="RefSeq" id="WP_124973284.1">
    <property type="nucleotide sequence ID" value="NZ_RQVS01000013.1"/>
</dbReference>
<dbReference type="InterPro" id="IPR020846">
    <property type="entry name" value="MFS_dom"/>
</dbReference>
<feature type="transmembrane region" description="Helical" evidence="5">
    <location>
        <begin position="240"/>
        <end position="257"/>
    </location>
</feature>
<dbReference type="Pfam" id="PF07690">
    <property type="entry name" value="MFS_1"/>
    <property type="match status" value="1"/>
</dbReference>
<sequence>MSAPQAQTTDAGRIPGPHLRVAIGAGLTAIALSITITALSFFTNAVLAEHPDWAISTFTLYYTIYGLASAFAMPVAAQLLPKLGSRKLLMLGGTIAAIGLFLFSLATALWIFYGAALIVGIGVGLSVQYVPIVLVNRWFVARRALILGLVLAGTGVGGAAFSSILPGLIASTSWQLGMVVVAIAMFVFSVGPAILLIRNVPEDVGERAYGAGERPTDPKESLAAERIPGLTRAEAMKTPWLYILFGSVLLMGIVHSMNQHLVNYLKLQPWGINVPDASISLILTVTTLSLVLYKPALGWLIDRIGIERALVITLSLAAIVVFISAYMTLLWAYIACMLVIAIGFANGTVTPPLVAAHAFGQRDFPAIWGVLGSAYPIGTAVGAPLWGLVRDATGSYGWGFVSVPIISAIFIIGMVVVMRRGRKLWSSEGLATH</sequence>
<feature type="domain" description="Major facilitator superfamily (MFS) profile" evidence="6">
    <location>
        <begin position="17"/>
        <end position="422"/>
    </location>
</feature>
<accession>A0A3P3VT83</accession>
<protein>
    <submittedName>
        <fullName evidence="7">MFS transporter</fullName>
    </submittedName>
</protein>
<dbReference type="SUPFAM" id="SSF103473">
    <property type="entry name" value="MFS general substrate transporter"/>
    <property type="match status" value="1"/>
</dbReference>
<evidence type="ECO:0000256" key="4">
    <source>
        <dbReference type="ARBA" id="ARBA00023136"/>
    </source>
</evidence>
<keyword evidence="8" id="KW-1185">Reference proteome</keyword>
<feature type="transmembrane region" description="Helical" evidence="5">
    <location>
        <begin position="144"/>
        <end position="170"/>
    </location>
</feature>
<feature type="transmembrane region" description="Helical" evidence="5">
    <location>
        <begin position="366"/>
        <end position="389"/>
    </location>
</feature>
<dbReference type="GO" id="GO:0022857">
    <property type="term" value="F:transmembrane transporter activity"/>
    <property type="evidence" value="ECO:0007669"/>
    <property type="project" value="InterPro"/>
</dbReference>
<evidence type="ECO:0000259" key="6">
    <source>
        <dbReference type="PROSITE" id="PS50850"/>
    </source>
</evidence>
<evidence type="ECO:0000256" key="2">
    <source>
        <dbReference type="ARBA" id="ARBA00022692"/>
    </source>
</evidence>
<evidence type="ECO:0000256" key="5">
    <source>
        <dbReference type="SAM" id="Phobius"/>
    </source>
</evidence>
<evidence type="ECO:0000256" key="1">
    <source>
        <dbReference type="ARBA" id="ARBA00004651"/>
    </source>
</evidence>
<feature type="transmembrane region" description="Helical" evidence="5">
    <location>
        <begin position="309"/>
        <end position="326"/>
    </location>
</feature>
<dbReference type="InterPro" id="IPR011701">
    <property type="entry name" value="MFS"/>
</dbReference>
<organism evidence="7 8">
    <name type="scientific">Gulosibacter macacae</name>
    <dbReference type="NCBI Taxonomy" id="2488791"/>
    <lineage>
        <taxon>Bacteria</taxon>
        <taxon>Bacillati</taxon>
        <taxon>Actinomycetota</taxon>
        <taxon>Actinomycetes</taxon>
        <taxon>Micrococcales</taxon>
        <taxon>Microbacteriaceae</taxon>
        <taxon>Gulosibacter</taxon>
    </lineage>
</organism>
<name>A0A3P3VT83_9MICO</name>
<dbReference type="PROSITE" id="PS50850">
    <property type="entry name" value="MFS"/>
    <property type="match status" value="1"/>
</dbReference>
<dbReference type="InterPro" id="IPR036259">
    <property type="entry name" value="MFS_trans_sf"/>
</dbReference>
<feature type="transmembrane region" description="Helical" evidence="5">
    <location>
        <begin position="21"/>
        <end position="47"/>
    </location>
</feature>
<dbReference type="GO" id="GO:0005886">
    <property type="term" value="C:plasma membrane"/>
    <property type="evidence" value="ECO:0007669"/>
    <property type="project" value="UniProtKB-SubCell"/>
</dbReference>
<keyword evidence="2 5" id="KW-0812">Transmembrane</keyword>
<dbReference type="EMBL" id="RQVS01000013">
    <property type="protein sequence ID" value="RRJ85985.1"/>
    <property type="molecule type" value="Genomic_DNA"/>
</dbReference>
<dbReference type="AlphaFoldDB" id="A0A3P3VT83"/>
<feature type="transmembrane region" description="Helical" evidence="5">
    <location>
        <begin position="176"/>
        <end position="197"/>
    </location>
</feature>
<evidence type="ECO:0000313" key="7">
    <source>
        <dbReference type="EMBL" id="RRJ85985.1"/>
    </source>
</evidence>
<feature type="transmembrane region" description="Helical" evidence="5">
    <location>
        <begin position="332"/>
        <end position="354"/>
    </location>
</feature>
<dbReference type="InterPro" id="IPR050327">
    <property type="entry name" value="Proton-linked_MCT"/>
</dbReference>
<feature type="transmembrane region" description="Helical" evidence="5">
    <location>
        <begin position="53"/>
        <end position="76"/>
    </location>
</feature>
<evidence type="ECO:0000256" key="3">
    <source>
        <dbReference type="ARBA" id="ARBA00022989"/>
    </source>
</evidence>
<dbReference type="PANTHER" id="PTHR11360:SF290">
    <property type="entry name" value="MONOCARBOXYLATE MFS PERMEASE"/>
    <property type="match status" value="1"/>
</dbReference>
<dbReference type="Proteomes" id="UP000274391">
    <property type="component" value="Unassembled WGS sequence"/>
</dbReference>
<proteinExistence type="predicted"/>
<evidence type="ECO:0000313" key="8">
    <source>
        <dbReference type="Proteomes" id="UP000274391"/>
    </source>
</evidence>
<keyword evidence="4 5" id="KW-0472">Membrane</keyword>
<gene>
    <name evidence="7" type="ORF">EG850_10615</name>
</gene>
<dbReference type="OrthoDB" id="146345at2"/>
<feature type="transmembrane region" description="Helical" evidence="5">
    <location>
        <begin position="88"/>
        <end position="105"/>
    </location>
</feature>